<evidence type="ECO:0000256" key="3">
    <source>
        <dbReference type="ARBA" id="ARBA00006958"/>
    </source>
</evidence>
<keyword evidence="4" id="KW-0540">Nuclease</keyword>
<evidence type="ECO:0000256" key="2">
    <source>
        <dbReference type="ARBA" id="ARBA00004123"/>
    </source>
</evidence>
<comment type="similarity">
    <text evidence="3">Belongs to the HARBI1 family.</text>
</comment>
<comment type="cofactor">
    <cofactor evidence="1">
        <name>a divalent metal cation</name>
        <dbReference type="ChEBI" id="CHEBI:60240"/>
    </cofactor>
</comment>
<evidence type="ECO:0000256" key="1">
    <source>
        <dbReference type="ARBA" id="ARBA00001968"/>
    </source>
</evidence>
<dbReference type="Pfam" id="PF13359">
    <property type="entry name" value="DDE_Tnp_4"/>
    <property type="match status" value="1"/>
</dbReference>
<reference evidence="9 10" key="1">
    <citation type="journal article" date="2018" name="Elife">
        <title>Firefly genomes illuminate parallel origins of bioluminescence in beetles.</title>
        <authorList>
            <person name="Fallon T.R."/>
            <person name="Lower S.E."/>
            <person name="Chang C.H."/>
            <person name="Bessho-Uehara M."/>
            <person name="Martin G.J."/>
            <person name="Bewick A.J."/>
            <person name="Behringer M."/>
            <person name="Debat H.J."/>
            <person name="Wong I."/>
            <person name="Day J.C."/>
            <person name="Suvorov A."/>
            <person name="Silva C.J."/>
            <person name="Stanger-Hall K.F."/>
            <person name="Hall D.W."/>
            <person name="Schmitz R.J."/>
            <person name="Nelson D.R."/>
            <person name="Lewis S.M."/>
            <person name="Shigenobu S."/>
            <person name="Bybee S.M."/>
            <person name="Larracuente A.M."/>
            <person name="Oba Y."/>
            <person name="Weng J.K."/>
        </authorList>
    </citation>
    <scope>NUCLEOTIDE SEQUENCE [LARGE SCALE GENOMIC DNA]</scope>
    <source>
        <strain evidence="9">1611_PpyrPB1</strain>
        <tissue evidence="9">Whole body</tissue>
    </source>
</reference>
<dbReference type="EMBL" id="VVIM01000001">
    <property type="protein sequence ID" value="KAB0804600.1"/>
    <property type="molecule type" value="Genomic_DNA"/>
</dbReference>
<protein>
    <recommendedName>
        <fullName evidence="8">DDE Tnp4 domain-containing protein</fullName>
    </recommendedName>
</protein>
<dbReference type="Proteomes" id="UP000327044">
    <property type="component" value="Unassembled WGS sequence"/>
</dbReference>
<evidence type="ECO:0000256" key="5">
    <source>
        <dbReference type="ARBA" id="ARBA00022723"/>
    </source>
</evidence>
<feature type="domain" description="DDE Tnp4" evidence="8">
    <location>
        <begin position="50"/>
        <end position="211"/>
    </location>
</feature>
<evidence type="ECO:0000256" key="7">
    <source>
        <dbReference type="ARBA" id="ARBA00023242"/>
    </source>
</evidence>
<dbReference type="InterPro" id="IPR027806">
    <property type="entry name" value="HARBI1_dom"/>
</dbReference>
<dbReference type="GO" id="GO:0046872">
    <property type="term" value="F:metal ion binding"/>
    <property type="evidence" value="ECO:0007669"/>
    <property type="project" value="UniProtKB-KW"/>
</dbReference>
<dbReference type="GO" id="GO:0016787">
    <property type="term" value="F:hydrolase activity"/>
    <property type="evidence" value="ECO:0007669"/>
    <property type="project" value="UniProtKB-KW"/>
</dbReference>
<keyword evidence="7" id="KW-0539">Nucleus</keyword>
<dbReference type="AlphaFoldDB" id="A0A5N4B5G6"/>
<dbReference type="GO" id="GO:0004518">
    <property type="term" value="F:nuclease activity"/>
    <property type="evidence" value="ECO:0007669"/>
    <property type="project" value="UniProtKB-KW"/>
</dbReference>
<keyword evidence="5" id="KW-0479">Metal-binding</keyword>
<dbReference type="InParanoid" id="A0A5N4B5G6"/>
<organism evidence="9 10">
    <name type="scientific">Photinus pyralis</name>
    <name type="common">Common eastern firefly</name>
    <name type="synonym">Lampyris pyralis</name>
    <dbReference type="NCBI Taxonomy" id="7054"/>
    <lineage>
        <taxon>Eukaryota</taxon>
        <taxon>Metazoa</taxon>
        <taxon>Ecdysozoa</taxon>
        <taxon>Arthropoda</taxon>
        <taxon>Hexapoda</taxon>
        <taxon>Insecta</taxon>
        <taxon>Pterygota</taxon>
        <taxon>Neoptera</taxon>
        <taxon>Endopterygota</taxon>
        <taxon>Coleoptera</taxon>
        <taxon>Polyphaga</taxon>
        <taxon>Elateriformia</taxon>
        <taxon>Elateroidea</taxon>
        <taxon>Lampyridae</taxon>
        <taxon>Lampyrinae</taxon>
        <taxon>Photinus</taxon>
    </lineage>
</organism>
<comment type="caution">
    <text evidence="9">The sequence shown here is derived from an EMBL/GenBank/DDBJ whole genome shotgun (WGS) entry which is preliminary data.</text>
</comment>
<sequence length="238" mass="27214">MTTSVIQNNPNWYPAIFLRVCTAIFRNLKQQYLQQSKWNFPLCLGSIDRKYINFRAPRSAGSYFYNYKGDHSIVLLAVADANYKFLYVDVGVNGRVSDGGVYSESSLKLAIDRGKLNLPTDECLPDQDIPIPYTFIADDAFPLSKRIMKPFNNRGLTNDKRILNYRLSRARRVVENAFGILANRFRILLNTINLSPDKVELITLTCCVLHNFLLSKNPKYKKIAINNNKLPNLVQIQG</sequence>
<dbReference type="GO" id="GO:0005634">
    <property type="term" value="C:nucleus"/>
    <property type="evidence" value="ECO:0007669"/>
    <property type="project" value="UniProtKB-SubCell"/>
</dbReference>
<evidence type="ECO:0000256" key="6">
    <source>
        <dbReference type="ARBA" id="ARBA00022801"/>
    </source>
</evidence>
<evidence type="ECO:0000313" key="10">
    <source>
        <dbReference type="Proteomes" id="UP000327044"/>
    </source>
</evidence>
<evidence type="ECO:0000256" key="4">
    <source>
        <dbReference type="ARBA" id="ARBA00022722"/>
    </source>
</evidence>
<evidence type="ECO:0000259" key="8">
    <source>
        <dbReference type="Pfam" id="PF13359"/>
    </source>
</evidence>
<gene>
    <name evidence="9" type="ORF">PPYR_01570</name>
</gene>
<evidence type="ECO:0000313" key="9">
    <source>
        <dbReference type="EMBL" id="KAB0804600.1"/>
    </source>
</evidence>
<dbReference type="InterPro" id="IPR045249">
    <property type="entry name" value="HARBI1-like"/>
</dbReference>
<keyword evidence="10" id="KW-1185">Reference proteome</keyword>
<comment type="subcellular location">
    <subcellularLocation>
        <location evidence="2">Nucleus</location>
    </subcellularLocation>
</comment>
<keyword evidence="6" id="KW-0378">Hydrolase</keyword>
<accession>A0A5N4B5G6</accession>
<feature type="non-terminal residue" evidence="9">
    <location>
        <position position="238"/>
    </location>
</feature>
<name>A0A5N4B5G6_PHOPY</name>
<dbReference type="PANTHER" id="PTHR22930">
    <property type="match status" value="1"/>
</dbReference>
<dbReference type="PANTHER" id="PTHR22930:SF269">
    <property type="entry name" value="NUCLEASE HARBI1-LIKE PROTEIN"/>
    <property type="match status" value="1"/>
</dbReference>
<proteinExistence type="inferred from homology"/>